<name>A0AC34R4L9_9BILA</name>
<sequence>MFRRILKELVITLGPTPYMGTEIYSIPLNFCDEHTGTMDYGCGDTCSQLKNKEKMSIFRKFQQIWQTIQGSVKVNSKLFIFLRVSEPLLNFSDIENIEEDDGFEIPDETLIKRRNVLKYEIIVEKCRRLLKLEEDHDDNEIIDEILPSFWLKLTTFMIRQQ</sequence>
<evidence type="ECO:0000313" key="1">
    <source>
        <dbReference type="Proteomes" id="UP000887576"/>
    </source>
</evidence>
<proteinExistence type="predicted"/>
<accession>A0AC34R4L9</accession>
<dbReference type="WBParaSite" id="JU765_v2.g34.t1">
    <property type="protein sequence ID" value="JU765_v2.g34.t1"/>
    <property type="gene ID" value="JU765_v2.g34"/>
</dbReference>
<protein>
    <submittedName>
        <fullName evidence="2">Uncharacterized protein</fullName>
    </submittedName>
</protein>
<organism evidence="1 2">
    <name type="scientific">Panagrolaimus sp. JU765</name>
    <dbReference type="NCBI Taxonomy" id="591449"/>
    <lineage>
        <taxon>Eukaryota</taxon>
        <taxon>Metazoa</taxon>
        <taxon>Ecdysozoa</taxon>
        <taxon>Nematoda</taxon>
        <taxon>Chromadorea</taxon>
        <taxon>Rhabditida</taxon>
        <taxon>Tylenchina</taxon>
        <taxon>Panagrolaimomorpha</taxon>
        <taxon>Panagrolaimoidea</taxon>
        <taxon>Panagrolaimidae</taxon>
        <taxon>Panagrolaimus</taxon>
    </lineage>
</organism>
<evidence type="ECO:0000313" key="2">
    <source>
        <dbReference type="WBParaSite" id="JU765_v2.g34.t1"/>
    </source>
</evidence>
<reference evidence="2" key="1">
    <citation type="submission" date="2022-11" db="UniProtKB">
        <authorList>
            <consortium name="WormBaseParasite"/>
        </authorList>
    </citation>
    <scope>IDENTIFICATION</scope>
</reference>
<dbReference type="Proteomes" id="UP000887576">
    <property type="component" value="Unplaced"/>
</dbReference>